<sequence length="302" mass="33844">MRTNRLGSSELIVGEIGLGCMSLGTDEREAVALIHEALERGVNFLDTADLYDYGRNEELVGKAIRHRRADVIVATKVGNRREAGREGWTWDPSKAYIKSAVKESLRRLGTDYIDLYQLHGGTTDDPIDETIEAFEELIREGWIRYYGISSIRPNVIREYAKRSRIVSVMSPYSVLDRRPEEETLPLLAERGIGLIARGPLDKGILTDAGAAKADRDYLDYSREELLAVRARLVELARGSRSLTHLALRYTLADPAVAVAIPGARTLEQLLDNIGASESPPLSEEERKAIRRISKATRYTQHR</sequence>
<dbReference type="InterPro" id="IPR020471">
    <property type="entry name" value="AKR"/>
</dbReference>
<dbReference type="Pfam" id="PF00248">
    <property type="entry name" value="Aldo_ket_red"/>
    <property type="match status" value="1"/>
</dbReference>
<dbReference type="Proteomes" id="UP000247476">
    <property type="component" value="Unassembled WGS sequence"/>
</dbReference>
<dbReference type="InterPro" id="IPR036812">
    <property type="entry name" value="NAD(P)_OxRdtase_dom_sf"/>
</dbReference>
<dbReference type="PANTHER" id="PTHR43312:SF1">
    <property type="entry name" value="NADP-DEPENDENT OXIDOREDUCTASE DOMAIN-CONTAINING PROTEIN"/>
    <property type="match status" value="1"/>
</dbReference>
<evidence type="ECO:0000259" key="1">
    <source>
        <dbReference type="Pfam" id="PF00248"/>
    </source>
</evidence>
<reference evidence="2 3" key="1">
    <citation type="submission" date="2018-05" db="EMBL/GenBank/DDBJ databases">
        <title>Paenibacillus flagellatus sp. nov., isolated from selenium mineral soil.</title>
        <authorList>
            <person name="Dai X."/>
        </authorList>
    </citation>
    <scope>NUCLEOTIDE SEQUENCE [LARGE SCALE GENOMIC DNA]</scope>
    <source>
        <strain evidence="2 3">DXL2</strain>
    </source>
</reference>
<dbReference type="RefSeq" id="WP_110841977.1">
    <property type="nucleotide sequence ID" value="NZ_QJVJ01000009.1"/>
</dbReference>
<dbReference type="InterPro" id="IPR023210">
    <property type="entry name" value="NADP_OxRdtase_dom"/>
</dbReference>
<dbReference type="OrthoDB" id="9773828at2"/>
<feature type="domain" description="NADP-dependent oxidoreductase" evidence="1">
    <location>
        <begin position="15"/>
        <end position="293"/>
    </location>
</feature>
<name>A0A2V5K0G0_9BACL</name>
<dbReference type="EMBL" id="QJVJ01000009">
    <property type="protein sequence ID" value="PYI52608.1"/>
    <property type="molecule type" value="Genomic_DNA"/>
</dbReference>
<comment type="caution">
    <text evidence="2">The sequence shown here is derived from an EMBL/GenBank/DDBJ whole genome shotgun (WGS) entry which is preliminary data.</text>
</comment>
<dbReference type="AlphaFoldDB" id="A0A2V5K0G0"/>
<evidence type="ECO:0000313" key="3">
    <source>
        <dbReference type="Proteomes" id="UP000247476"/>
    </source>
</evidence>
<proteinExistence type="predicted"/>
<dbReference type="PANTHER" id="PTHR43312">
    <property type="entry name" value="D-THREO-ALDOSE 1-DEHYDROGENASE"/>
    <property type="match status" value="1"/>
</dbReference>
<organism evidence="2 3">
    <name type="scientific">Paenibacillus flagellatus</name>
    <dbReference type="NCBI Taxonomy" id="2211139"/>
    <lineage>
        <taxon>Bacteria</taxon>
        <taxon>Bacillati</taxon>
        <taxon>Bacillota</taxon>
        <taxon>Bacilli</taxon>
        <taxon>Bacillales</taxon>
        <taxon>Paenibacillaceae</taxon>
        <taxon>Paenibacillus</taxon>
    </lineage>
</organism>
<evidence type="ECO:0000313" key="2">
    <source>
        <dbReference type="EMBL" id="PYI52608.1"/>
    </source>
</evidence>
<dbReference type="CDD" id="cd19086">
    <property type="entry name" value="AKR_AKR11C1"/>
    <property type="match status" value="1"/>
</dbReference>
<dbReference type="PRINTS" id="PR00069">
    <property type="entry name" value="ALDKETRDTASE"/>
</dbReference>
<gene>
    <name evidence="2" type="ORF">DLM86_20780</name>
</gene>
<dbReference type="SUPFAM" id="SSF51430">
    <property type="entry name" value="NAD(P)-linked oxidoreductase"/>
    <property type="match status" value="1"/>
</dbReference>
<accession>A0A2V5K0G0</accession>
<dbReference type="GO" id="GO:0016491">
    <property type="term" value="F:oxidoreductase activity"/>
    <property type="evidence" value="ECO:0007669"/>
    <property type="project" value="InterPro"/>
</dbReference>
<dbReference type="Gene3D" id="3.20.20.100">
    <property type="entry name" value="NADP-dependent oxidoreductase domain"/>
    <property type="match status" value="1"/>
</dbReference>
<protein>
    <submittedName>
        <fullName evidence="2">Oxidoreductase</fullName>
    </submittedName>
</protein>
<dbReference type="InterPro" id="IPR053135">
    <property type="entry name" value="AKR2_Oxidoreductase"/>
</dbReference>
<keyword evidence="3" id="KW-1185">Reference proteome</keyword>